<proteinExistence type="predicted"/>
<sequence length="623" mass="74187">MKDHFHTPVRPKFEYDTEYSNTYLHCKKGSRSISNYRTNSRLFNHGQLTLSESKKNRASPHPEIRYLPIVPKKGVANEWAAILKLKDEKDKQKDRREKELIRHKQVEYRAELENQIKLQKSRSKSNMDSYIADQNDRDHRNQVFEKYGCEIGKAKKEIKCLPLYKNKEKEVLIAKESMKEVQKRNQEKKAINKLENDQFKLAMLHNNRVETERMATKRAKKLLTQAQIRNTLDKQLESKRKALKHEKELDKKILGIGLKQEENKDLQRDLFFSRLRRMQDANISKTEKLKANDVAKKAAEKDNKEFMKNIKSQEKKWEEQEKKDQQRKRQKMIEMQQGLNSQILKKANESKQNKKVDEMYGRMLKERDQIDLLREQEEKNQFRVQQKHLYKGLNDQNKLNSDKNRYEDMMSDQERRMNNRDLEVYQGIKPVLTSRRTGISQYLNKSINSGRNWQREDHLMRPSGSNNSYGGQISFDRNEKQNDLRNSLDILYERGRNRNNNFTLLKNKNSSNIQISSSLEKDPMSYIQKSEKLFRSTNTQDYDNTKSREAHKSMFRSTPLNQKGFSLKATPRKYKIDWPITSKIFRKVQICENISELSQAQTKRRNRLFVKSKRSISKLYKSS</sequence>
<dbReference type="AlphaFoldDB" id="A0AAD1U2H9"/>
<evidence type="ECO:0000313" key="3">
    <source>
        <dbReference type="Proteomes" id="UP001295684"/>
    </source>
</evidence>
<reference evidence="2" key="1">
    <citation type="submission" date="2023-07" db="EMBL/GenBank/DDBJ databases">
        <authorList>
            <consortium name="AG Swart"/>
            <person name="Singh M."/>
            <person name="Singh A."/>
            <person name="Seah K."/>
            <person name="Emmerich C."/>
        </authorList>
    </citation>
    <scope>NUCLEOTIDE SEQUENCE</scope>
    <source>
        <strain evidence="2">DP1</strain>
    </source>
</reference>
<feature type="region of interest" description="Disordered" evidence="1">
    <location>
        <begin position="311"/>
        <end position="331"/>
    </location>
</feature>
<evidence type="ECO:0000313" key="2">
    <source>
        <dbReference type="EMBL" id="CAI2360771.1"/>
    </source>
</evidence>
<evidence type="ECO:0008006" key="4">
    <source>
        <dbReference type="Google" id="ProtNLM"/>
    </source>
</evidence>
<evidence type="ECO:0000256" key="1">
    <source>
        <dbReference type="SAM" id="MobiDB-lite"/>
    </source>
</evidence>
<name>A0AAD1U2H9_EUPCR</name>
<keyword evidence="3" id="KW-1185">Reference proteome</keyword>
<organism evidence="2 3">
    <name type="scientific">Euplotes crassus</name>
    <dbReference type="NCBI Taxonomy" id="5936"/>
    <lineage>
        <taxon>Eukaryota</taxon>
        <taxon>Sar</taxon>
        <taxon>Alveolata</taxon>
        <taxon>Ciliophora</taxon>
        <taxon>Intramacronucleata</taxon>
        <taxon>Spirotrichea</taxon>
        <taxon>Hypotrichia</taxon>
        <taxon>Euplotida</taxon>
        <taxon>Euplotidae</taxon>
        <taxon>Moneuplotes</taxon>
    </lineage>
</organism>
<accession>A0AAD1U2H9</accession>
<protein>
    <recommendedName>
        <fullName evidence="4">Trichohyalin-plectin-homology domain-containing protein</fullName>
    </recommendedName>
</protein>
<comment type="caution">
    <text evidence="2">The sequence shown here is derived from an EMBL/GenBank/DDBJ whole genome shotgun (WGS) entry which is preliminary data.</text>
</comment>
<gene>
    <name evidence="2" type="ORF">ECRASSUSDP1_LOCUS2076</name>
</gene>
<dbReference type="Proteomes" id="UP001295684">
    <property type="component" value="Unassembled WGS sequence"/>
</dbReference>
<feature type="compositionally biased region" description="Basic and acidic residues" evidence="1">
    <location>
        <begin position="311"/>
        <end position="324"/>
    </location>
</feature>
<dbReference type="EMBL" id="CAMPGE010001967">
    <property type="protein sequence ID" value="CAI2360771.1"/>
    <property type="molecule type" value="Genomic_DNA"/>
</dbReference>